<evidence type="ECO:0000256" key="8">
    <source>
        <dbReference type="SAM" id="MobiDB-lite"/>
    </source>
</evidence>
<evidence type="ECO:0000256" key="6">
    <source>
        <dbReference type="ARBA" id="ARBA00023136"/>
    </source>
</evidence>
<dbReference type="PANTHER" id="PTHR23063:SF52">
    <property type="entry name" value="LYSOPHOSPHATIDYLCHOLINE ACYLTRANSFERASE"/>
    <property type="match status" value="1"/>
</dbReference>
<dbReference type="EMBL" id="BMGD01000001">
    <property type="protein sequence ID" value="GGB54128.1"/>
    <property type="molecule type" value="Genomic_DNA"/>
</dbReference>
<evidence type="ECO:0000256" key="4">
    <source>
        <dbReference type="ARBA" id="ARBA00022989"/>
    </source>
</evidence>
<dbReference type="GO" id="GO:0016746">
    <property type="term" value="F:acyltransferase activity"/>
    <property type="evidence" value="ECO:0007669"/>
    <property type="project" value="UniProtKB-KW"/>
</dbReference>
<evidence type="ECO:0000256" key="9">
    <source>
        <dbReference type="SAM" id="Phobius"/>
    </source>
</evidence>
<feature type="transmembrane region" description="Helical" evidence="9">
    <location>
        <begin position="45"/>
        <end position="66"/>
    </location>
</feature>
<feature type="domain" description="Phospholipid/glycerol acyltransferase" evidence="10">
    <location>
        <begin position="102"/>
        <end position="216"/>
    </location>
</feature>
<dbReference type="SMART" id="SM00563">
    <property type="entry name" value="PlsC"/>
    <property type="match status" value="1"/>
</dbReference>
<name>A0ABQ1IX50_9SPHN</name>
<accession>A0ABQ1IX50</accession>
<organism evidence="11 12">
    <name type="scientific">Blastomonas aquatica</name>
    <dbReference type="NCBI Taxonomy" id="1510276"/>
    <lineage>
        <taxon>Bacteria</taxon>
        <taxon>Pseudomonadati</taxon>
        <taxon>Pseudomonadota</taxon>
        <taxon>Alphaproteobacteria</taxon>
        <taxon>Sphingomonadales</taxon>
        <taxon>Sphingomonadaceae</taxon>
        <taxon>Blastomonas</taxon>
    </lineage>
</organism>
<evidence type="ECO:0000256" key="7">
    <source>
        <dbReference type="ARBA" id="ARBA00023315"/>
    </source>
</evidence>
<dbReference type="Pfam" id="PF01553">
    <property type="entry name" value="Acyltransferase"/>
    <property type="match status" value="1"/>
</dbReference>
<dbReference type="PANTHER" id="PTHR23063">
    <property type="entry name" value="PHOSPHOLIPID ACYLTRANSFERASE"/>
    <property type="match status" value="1"/>
</dbReference>
<dbReference type="InterPro" id="IPR002123">
    <property type="entry name" value="Plipid/glycerol_acylTrfase"/>
</dbReference>
<dbReference type="SUPFAM" id="SSF69593">
    <property type="entry name" value="Glycerol-3-phosphate (1)-acyltransferase"/>
    <property type="match status" value="1"/>
</dbReference>
<evidence type="ECO:0000259" key="10">
    <source>
        <dbReference type="SMART" id="SM00563"/>
    </source>
</evidence>
<evidence type="ECO:0000256" key="2">
    <source>
        <dbReference type="ARBA" id="ARBA00022679"/>
    </source>
</evidence>
<keyword evidence="7 11" id="KW-0012">Acyltransferase</keyword>
<keyword evidence="2" id="KW-0808">Transferase</keyword>
<keyword evidence="4 9" id="KW-1133">Transmembrane helix</keyword>
<reference evidence="12" key="1">
    <citation type="journal article" date="2019" name="Int. J. Syst. Evol. Microbiol.">
        <title>The Global Catalogue of Microorganisms (GCM) 10K type strain sequencing project: providing services to taxonomists for standard genome sequencing and annotation.</title>
        <authorList>
            <consortium name="The Broad Institute Genomics Platform"/>
            <consortium name="The Broad Institute Genome Sequencing Center for Infectious Disease"/>
            <person name="Wu L."/>
            <person name="Ma J."/>
        </authorList>
    </citation>
    <scope>NUCLEOTIDE SEQUENCE [LARGE SCALE GENOMIC DNA]</scope>
    <source>
        <strain evidence="12">CGMCC 1.12851</strain>
    </source>
</reference>
<protein>
    <submittedName>
        <fullName evidence="11">1-acyl-sn-glycerol-3-phosphate acyltransferase</fullName>
    </submittedName>
</protein>
<comment type="subcellular location">
    <subcellularLocation>
        <location evidence="1">Membrane</location>
    </subcellularLocation>
</comment>
<evidence type="ECO:0000256" key="5">
    <source>
        <dbReference type="ARBA" id="ARBA00023098"/>
    </source>
</evidence>
<dbReference type="RefSeq" id="WP_229736771.1">
    <property type="nucleotide sequence ID" value="NZ_BMGD01000001.1"/>
</dbReference>
<keyword evidence="12" id="KW-1185">Reference proteome</keyword>
<dbReference type="CDD" id="cd07989">
    <property type="entry name" value="LPLAT_AGPAT-like"/>
    <property type="match status" value="1"/>
</dbReference>
<gene>
    <name evidence="11" type="ORF">GCM10010833_05970</name>
</gene>
<keyword evidence="3 9" id="KW-0812">Transmembrane</keyword>
<evidence type="ECO:0000256" key="3">
    <source>
        <dbReference type="ARBA" id="ARBA00022692"/>
    </source>
</evidence>
<sequence length="287" mass="31248">MSEAVAPPPPDQAVSPASPPPLYPDTPDMAHLHWRDPGVIGRVRLAARAGIIVLALVLCVPLYYIWRVLRLSNPWPKLFLRLVGRACGARVRIVGTPLKRDVFYISNHLSWLDIPVIAGRNGSSFVAQDGIKSWPVVGWLCKLNNTVFVSRGNRMGIAGQINELRDALSETWAITIFPEGTTSDGSGLLPFKSPLLQVLDPPPPGVMVQPMYLDYGTTAHDIAWVGEETAPNNALRLFTRKGNFDVTLHFLEPFSPADVPGRKAIAAEARARIESALSASLGRVPAV</sequence>
<feature type="region of interest" description="Disordered" evidence="8">
    <location>
        <begin position="1"/>
        <end position="20"/>
    </location>
</feature>
<keyword evidence="5" id="KW-0443">Lipid metabolism</keyword>
<evidence type="ECO:0000313" key="11">
    <source>
        <dbReference type="EMBL" id="GGB54128.1"/>
    </source>
</evidence>
<keyword evidence="6 9" id="KW-0472">Membrane</keyword>
<dbReference type="Proteomes" id="UP000614261">
    <property type="component" value="Unassembled WGS sequence"/>
</dbReference>
<proteinExistence type="predicted"/>
<comment type="caution">
    <text evidence="11">The sequence shown here is derived from an EMBL/GenBank/DDBJ whole genome shotgun (WGS) entry which is preliminary data.</text>
</comment>
<evidence type="ECO:0000256" key="1">
    <source>
        <dbReference type="ARBA" id="ARBA00004370"/>
    </source>
</evidence>
<evidence type="ECO:0000313" key="12">
    <source>
        <dbReference type="Proteomes" id="UP000614261"/>
    </source>
</evidence>